<dbReference type="Pfam" id="PF00722">
    <property type="entry name" value="Glyco_hydro_16"/>
    <property type="match status" value="1"/>
</dbReference>
<dbReference type="PANTHER" id="PTHR10963:SF55">
    <property type="entry name" value="GLYCOSIDE HYDROLASE FAMILY 16 PROTEIN"/>
    <property type="match status" value="1"/>
</dbReference>
<protein>
    <submittedName>
        <fullName evidence="8">Glycoside hydrolase family 16 protein</fullName>
    </submittedName>
</protein>
<proteinExistence type="inferred from homology"/>
<dbReference type="OrthoDB" id="9809583at2"/>
<evidence type="ECO:0000313" key="9">
    <source>
        <dbReference type="Proteomes" id="UP000261174"/>
    </source>
</evidence>
<keyword evidence="9" id="KW-1185">Reference proteome</keyword>
<dbReference type="InterPro" id="IPR050546">
    <property type="entry name" value="Glycosyl_Hydrlase_16"/>
</dbReference>
<dbReference type="PIRSF" id="PIRSF001097">
    <property type="entry name" value="Agarase"/>
    <property type="match status" value="1"/>
</dbReference>
<dbReference type="AlphaFoldDB" id="A0A3E1P0Q4"/>
<evidence type="ECO:0000256" key="6">
    <source>
        <dbReference type="SAM" id="SignalP"/>
    </source>
</evidence>
<reference evidence="8 9" key="1">
    <citation type="submission" date="2018-08" db="EMBL/GenBank/DDBJ databases">
        <title>Chitinophaga sp. K20C18050901, a novel bacterium isolated from forest soil.</title>
        <authorList>
            <person name="Wang C."/>
        </authorList>
    </citation>
    <scope>NUCLEOTIDE SEQUENCE [LARGE SCALE GENOMIC DNA]</scope>
    <source>
        <strain evidence="8 9">K20C18050901</strain>
    </source>
</reference>
<evidence type="ECO:0000256" key="3">
    <source>
        <dbReference type="ARBA" id="ARBA00022801"/>
    </source>
</evidence>
<dbReference type="PANTHER" id="PTHR10963">
    <property type="entry name" value="GLYCOSYL HYDROLASE-RELATED"/>
    <property type="match status" value="1"/>
</dbReference>
<feature type="chain" id="PRO_5017576878" evidence="6">
    <location>
        <begin position="23"/>
        <end position="279"/>
    </location>
</feature>
<feature type="domain" description="GH16" evidence="7">
    <location>
        <begin position="26"/>
        <end position="279"/>
    </location>
</feature>
<dbReference type="InterPro" id="IPR016287">
    <property type="entry name" value="Beta_agarase"/>
</dbReference>
<dbReference type="InterPro" id="IPR000757">
    <property type="entry name" value="Beta-glucanase-like"/>
</dbReference>
<dbReference type="InterPro" id="IPR013320">
    <property type="entry name" value="ConA-like_dom_sf"/>
</dbReference>
<dbReference type="EMBL" id="QTJV01000006">
    <property type="protein sequence ID" value="RFM33767.1"/>
    <property type="molecule type" value="Genomic_DNA"/>
</dbReference>
<comment type="similarity">
    <text evidence="1">Belongs to the glycosyl hydrolase 16 family.</text>
</comment>
<organism evidence="8 9">
    <name type="scientific">Chitinophaga silvisoli</name>
    <dbReference type="NCBI Taxonomy" id="2291814"/>
    <lineage>
        <taxon>Bacteria</taxon>
        <taxon>Pseudomonadati</taxon>
        <taxon>Bacteroidota</taxon>
        <taxon>Chitinophagia</taxon>
        <taxon>Chitinophagales</taxon>
        <taxon>Chitinophagaceae</taxon>
        <taxon>Chitinophaga</taxon>
    </lineage>
</organism>
<dbReference type="Proteomes" id="UP000261174">
    <property type="component" value="Unassembled WGS sequence"/>
</dbReference>
<feature type="active site" description="Proton donor" evidence="5">
    <location>
        <position position="163"/>
    </location>
</feature>
<dbReference type="CDD" id="cd08023">
    <property type="entry name" value="GH16_laminarinase_like"/>
    <property type="match status" value="1"/>
</dbReference>
<accession>A0A3E1P0Q4</accession>
<dbReference type="RefSeq" id="WP_116854689.1">
    <property type="nucleotide sequence ID" value="NZ_QTJV01000006.1"/>
</dbReference>
<evidence type="ECO:0000256" key="5">
    <source>
        <dbReference type="PIRSR" id="PIRSR001097-50"/>
    </source>
</evidence>
<dbReference type="PROSITE" id="PS51762">
    <property type="entry name" value="GH16_2"/>
    <property type="match status" value="1"/>
</dbReference>
<keyword evidence="4" id="KW-0326">Glycosidase</keyword>
<gene>
    <name evidence="8" type="ORF">DXN04_17560</name>
</gene>
<evidence type="ECO:0000313" key="8">
    <source>
        <dbReference type="EMBL" id="RFM33767.1"/>
    </source>
</evidence>
<evidence type="ECO:0000256" key="2">
    <source>
        <dbReference type="ARBA" id="ARBA00022729"/>
    </source>
</evidence>
<dbReference type="GO" id="GO:0005975">
    <property type="term" value="P:carbohydrate metabolic process"/>
    <property type="evidence" value="ECO:0007669"/>
    <property type="project" value="InterPro"/>
</dbReference>
<sequence>MNQLKKPVIVAFTIITCLFSFSSCKKDSNNNSVDTDDPASADPTLTLVWSDEFNGSTIDTTKWNFEVNGDGGGNGEAQYYTARSTNAAIKDGKLVITARKENYSGKSYTSARLTTQNKAAYTYGRVEARIQLPTGRGMWPAFWMLSAKTPLEWPHDGEIDIMEAVGYRPDTTFSNIHCTAVGYGDLLPVPDYGRTYHVYATDWTADSLKFYVDDRLIVSYANAHLADATAAYNQWPFNHNFFMILNVAVGGAWGGINGIDDTIFPQAMSVDWVRVYQRK</sequence>
<dbReference type="GO" id="GO:0033916">
    <property type="term" value="F:beta-agarase activity"/>
    <property type="evidence" value="ECO:0007669"/>
    <property type="project" value="InterPro"/>
</dbReference>
<feature type="active site" description="Nucleophile" evidence="5">
    <location>
        <position position="158"/>
    </location>
</feature>
<comment type="caution">
    <text evidence="8">The sequence shown here is derived from an EMBL/GenBank/DDBJ whole genome shotgun (WGS) entry which is preliminary data.</text>
</comment>
<dbReference type="PROSITE" id="PS51257">
    <property type="entry name" value="PROKAR_LIPOPROTEIN"/>
    <property type="match status" value="1"/>
</dbReference>
<keyword evidence="3 8" id="KW-0378">Hydrolase</keyword>
<keyword evidence="2 6" id="KW-0732">Signal</keyword>
<dbReference type="SUPFAM" id="SSF49899">
    <property type="entry name" value="Concanavalin A-like lectins/glucanases"/>
    <property type="match status" value="1"/>
</dbReference>
<feature type="signal peptide" evidence="6">
    <location>
        <begin position="1"/>
        <end position="22"/>
    </location>
</feature>
<name>A0A3E1P0Q4_9BACT</name>
<evidence type="ECO:0000259" key="7">
    <source>
        <dbReference type="PROSITE" id="PS51762"/>
    </source>
</evidence>
<dbReference type="Gene3D" id="2.60.120.200">
    <property type="match status" value="1"/>
</dbReference>
<evidence type="ECO:0000256" key="1">
    <source>
        <dbReference type="ARBA" id="ARBA00006865"/>
    </source>
</evidence>
<evidence type="ECO:0000256" key="4">
    <source>
        <dbReference type="ARBA" id="ARBA00023295"/>
    </source>
</evidence>